<evidence type="ECO:0008006" key="3">
    <source>
        <dbReference type="Google" id="ProtNLM"/>
    </source>
</evidence>
<comment type="caution">
    <text evidence="1">The sequence shown here is derived from an EMBL/GenBank/DDBJ whole genome shotgun (WGS) entry which is preliminary data.</text>
</comment>
<proteinExistence type="predicted"/>
<evidence type="ECO:0000313" key="1">
    <source>
        <dbReference type="EMBL" id="GMS84865.1"/>
    </source>
</evidence>
<gene>
    <name evidence="1" type="ORF">PENTCL1PPCAC_7040</name>
</gene>
<reference evidence="1" key="1">
    <citation type="submission" date="2023-10" db="EMBL/GenBank/DDBJ databases">
        <title>Genome assembly of Pristionchus species.</title>
        <authorList>
            <person name="Yoshida K."/>
            <person name="Sommer R.J."/>
        </authorList>
    </citation>
    <scope>NUCLEOTIDE SEQUENCE</scope>
    <source>
        <strain evidence="1">RS0144</strain>
    </source>
</reference>
<evidence type="ECO:0000313" key="2">
    <source>
        <dbReference type="Proteomes" id="UP001432027"/>
    </source>
</evidence>
<feature type="non-terminal residue" evidence="1">
    <location>
        <position position="1"/>
    </location>
</feature>
<sequence length="304" mass="34295">AVDPLQEVSDLKRKLRLIKGKLLDPTERNLRQAINMIDDTFATEEVQMKCSRIGITCAPPPMFAVPGYPFLLPESPVHVNPKENKTTTLTDAQTQTIQPEMCTSSVQTSDTGDICSFSKSAFYNVTQANIQKAIDILTETNCTLADRGKKLKSDGSSAKSKLLSPIDISLCNSIKSCTQSLTPTTPTGRPGVTHMQRVQRFTERTPVTTHMLRSSEKLAIEYTPMTDKTFDPVTAAKRQKINEFDFHCNYCSFRGDSEVDLFYHDCTILPQMESPFVCCGTAYKHRGYYTRHRDNKHRLDFFTR</sequence>
<dbReference type="AlphaFoldDB" id="A0AAV5SQI3"/>
<accession>A0AAV5SQI3</accession>
<name>A0AAV5SQI3_9BILA</name>
<organism evidence="1 2">
    <name type="scientific">Pristionchus entomophagus</name>
    <dbReference type="NCBI Taxonomy" id="358040"/>
    <lineage>
        <taxon>Eukaryota</taxon>
        <taxon>Metazoa</taxon>
        <taxon>Ecdysozoa</taxon>
        <taxon>Nematoda</taxon>
        <taxon>Chromadorea</taxon>
        <taxon>Rhabditida</taxon>
        <taxon>Rhabditina</taxon>
        <taxon>Diplogasteromorpha</taxon>
        <taxon>Diplogasteroidea</taxon>
        <taxon>Neodiplogasteridae</taxon>
        <taxon>Pristionchus</taxon>
    </lineage>
</organism>
<keyword evidence="2" id="KW-1185">Reference proteome</keyword>
<dbReference type="Proteomes" id="UP001432027">
    <property type="component" value="Unassembled WGS sequence"/>
</dbReference>
<dbReference type="EMBL" id="BTSX01000002">
    <property type="protein sequence ID" value="GMS84865.1"/>
    <property type="molecule type" value="Genomic_DNA"/>
</dbReference>
<protein>
    <recommendedName>
        <fullName evidence="3">C2H2-type domain-containing protein</fullName>
    </recommendedName>
</protein>